<evidence type="ECO:0000313" key="1">
    <source>
        <dbReference type="EMBL" id="KAG6768419.1"/>
    </source>
</evidence>
<dbReference type="Proteomes" id="UP000886885">
    <property type="component" value="Chromosome 7A"/>
</dbReference>
<proteinExistence type="predicted"/>
<keyword evidence="2" id="KW-1185">Reference proteome</keyword>
<evidence type="ECO:0008006" key="3">
    <source>
        <dbReference type="Google" id="ProtNLM"/>
    </source>
</evidence>
<gene>
    <name evidence="1" type="ORF">POTOM_027334</name>
</gene>
<protein>
    <recommendedName>
        <fullName evidence="3">Retrotransposon Copia-like N-terminal domain-containing protein</fullName>
    </recommendedName>
</protein>
<sequence>MLQNSKRRELWFWAAAKQKQDKCTGMNATEASSSFVVPFAADHPIHNSLRDGPQEPEPPDAFVGWRRRLAVFYVEIGSIPIHKGSDAAGWIPPSLSKHGAVAHKAVLTNEVRWRRKITGNPYCSHCLIEVETGIHVLRDCPKARMVREVLVKVEERDYFFSPNCSPSPFFFSSTMASAIHQSSSTSGPIGSGQSTTLASNSTHQMLNHTLPVKLDRSNYVLWRSQIDNVIFANGFEDFIDGTAICPEKELSP</sequence>
<evidence type="ECO:0000313" key="2">
    <source>
        <dbReference type="Proteomes" id="UP000886885"/>
    </source>
</evidence>
<dbReference type="EMBL" id="JAAWWB010000013">
    <property type="protein sequence ID" value="KAG6768419.1"/>
    <property type="molecule type" value="Genomic_DNA"/>
</dbReference>
<accession>A0A8X7ZEH8</accession>
<comment type="caution">
    <text evidence="1">The sequence shown here is derived from an EMBL/GenBank/DDBJ whole genome shotgun (WGS) entry which is preliminary data.</text>
</comment>
<reference evidence="1" key="1">
    <citation type="journal article" date="2020" name="bioRxiv">
        <title>Hybrid origin of Populus tomentosa Carr. identified through genome sequencing and phylogenomic analysis.</title>
        <authorList>
            <person name="An X."/>
            <person name="Gao K."/>
            <person name="Chen Z."/>
            <person name="Li J."/>
            <person name="Yang X."/>
            <person name="Yang X."/>
            <person name="Zhou J."/>
            <person name="Guo T."/>
            <person name="Zhao T."/>
            <person name="Huang S."/>
            <person name="Miao D."/>
            <person name="Khan W.U."/>
            <person name="Rao P."/>
            <person name="Ye M."/>
            <person name="Lei B."/>
            <person name="Liao W."/>
            <person name="Wang J."/>
            <person name="Ji L."/>
            <person name="Li Y."/>
            <person name="Guo B."/>
            <person name="Mustafa N.S."/>
            <person name="Li S."/>
            <person name="Yun Q."/>
            <person name="Keller S.R."/>
            <person name="Mao J."/>
            <person name="Zhang R."/>
            <person name="Strauss S.H."/>
        </authorList>
    </citation>
    <scope>NUCLEOTIDE SEQUENCE</scope>
    <source>
        <strain evidence="1">GM15</strain>
        <tissue evidence="1">Leaf</tissue>
    </source>
</reference>
<organism evidence="1 2">
    <name type="scientific">Populus tomentosa</name>
    <name type="common">Chinese white poplar</name>
    <dbReference type="NCBI Taxonomy" id="118781"/>
    <lineage>
        <taxon>Eukaryota</taxon>
        <taxon>Viridiplantae</taxon>
        <taxon>Streptophyta</taxon>
        <taxon>Embryophyta</taxon>
        <taxon>Tracheophyta</taxon>
        <taxon>Spermatophyta</taxon>
        <taxon>Magnoliopsida</taxon>
        <taxon>eudicotyledons</taxon>
        <taxon>Gunneridae</taxon>
        <taxon>Pentapetalae</taxon>
        <taxon>rosids</taxon>
        <taxon>fabids</taxon>
        <taxon>Malpighiales</taxon>
        <taxon>Salicaceae</taxon>
        <taxon>Saliceae</taxon>
        <taxon>Populus</taxon>
    </lineage>
</organism>
<name>A0A8X7ZEH8_POPTO</name>
<dbReference type="AlphaFoldDB" id="A0A8X7ZEH8"/>